<dbReference type="PROSITE" id="PS00822">
    <property type="entry name" value="CYTO_HEME_LYASE_2"/>
    <property type="match status" value="1"/>
</dbReference>
<dbReference type="AlphaFoldDB" id="A0A813FMZ6"/>
<comment type="similarity">
    <text evidence="2 10">Belongs to the cytochrome c-type heme lyase family.</text>
</comment>
<dbReference type="EC" id="4.4.1.17" evidence="10"/>
<dbReference type="OMA" id="AVHNSMN"/>
<evidence type="ECO:0000256" key="8">
    <source>
        <dbReference type="ARBA" id="ARBA00023136"/>
    </source>
</evidence>
<keyword evidence="9 10" id="KW-0456">Lyase</keyword>
<keyword evidence="12" id="KW-1185">Reference proteome</keyword>
<dbReference type="Pfam" id="PF01265">
    <property type="entry name" value="Cyto_heme_lyase"/>
    <property type="match status" value="1"/>
</dbReference>
<evidence type="ECO:0000256" key="3">
    <source>
        <dbReference type="ARBA" id="ARBA00022617"/>
    </source>
</evidence>
<proteinExistence type="inferred from homology"/>
<dbReference type="Proteomes" id="UP000654075">
    <property type="component" value="Unassembled WGS sequence"/>
</dbReference>
<protein>
    <recommendedName>
        <fullName evidence="10">Holocytochrome c-type synthase</fullName>
        <ecNumber evidence="10">4.4.1.17</ecNumber>
    </recommendedName>
</protein>
<comment type="function">
    <text evidence="10">Lyase that catalyzes the covalent linking of the heme group to the cytochrome C apoprotein to produce the mature functional cytochrome.</text>
</comment>
<organism evidence="11 12">
    <name type="scientific">Polarella glacialis</name>
    <name type="common">Dinoflagellate</name>
    <dbReference type="NCBI Taxonomy" id="89957"/>
    <lineage>
        <taxon>Eukaryota</taxon>
        <taxon>Sar</taxon>
        <taxon>Alveolata</taxon>
        <taxon>Dinophyceae</taxon>
        <taxon>Suessiales</taxon>
        <taxon>Suessiaceae</taxon>
        <taxon>Polarella</taxon>
    </lineage>
</organism>
<evidence type="ECO:0000256" key="10">
    <source>
        <dbReference type="RuleBase" id="RU363130"/>
    </source>
</evidence>
<evidence type="ECO:0000313" key="12">
    <source>
        <dbReference type="Proteomes" id="UP000654075"/>
    </source>
</evidence>
<keyword evidence="4 10" id="KW-0479">Metal-binding</keyword>
<comment type="subcellular location">
    <subcellularLocation>
        <location evidence="1 10">Mitochondrion inner membrane</location>
    </subcellularLocation>
</comment>
<name>A0A813FMZ6_POLGL</name>
<dbReference type="GO" id="GO:0004408">
    <property type="term" value="F:holocytochrome-c synthase activity"/>
    <property type="evidence" value="ECO:0007669"/>
    <property type="project" value="UniProtKB-EC"/>
</dbReference>
<keyword evidence="3 10" id="KW-0349">Heme</keyword>
<evidence type="ECO:0000256" key="4">
    <source>
        <dbReference type="ARBA" id="ARBA00022723"/>
    </source>
</evidence>
<dbReference type="PANTHER" id="PTHR12743">
    <property type="entry name" value="CYTOCHROME C1 HEME LYASE"/>
    <property type="match status" value="1"/>
</dbReference>
<dbReference type="OrthoDB" id="4243at2759"/>
<evidence type="ECO:0000256" key="5">
    <source>
        <dbReference type="ARBA" id="ARBA00022792"/>
    </source>
</evidence>
<evidence type="ECO:0000256" key="2">
    <source>
        <dbReference type="ARBA" id="ARBA00007255"/>
    </source>
</evidence>
<evidence type="ECO:0000256" key="1">
    <source>
        <dbReference type="ARBA" id="ARBA00004273"/>
    </source>
</evidence>
<keyword evidence="6 10" id="KW-0408">Iron</keyword>
<sequence>MSMVIAIHNAVNEKTWQEILRYEKLHAQACLDPKLIRFLGRPGELSPKAQLTSFFGRTLPFDRHDWHVDRCGTPVRYVVDFYDGKQSPIHPVSIHVDARPEVSWGGLRDRFRLWAQDLNLF</sequence>
<keyword evidence="7 10" id="KW-0496">Mitochondrion</keyword>
<accession>A0A813FMZ6</accession>
<dbReference type="PANTHER" id="PTHR12743:SF0">
    <property type="entry name" value="HOLOCYTOCHROME C-TYPE SYNTHASE"/>
    <property type="match status" value="1"/>
</dbReference>
<gene>
    <name evidence="11" type="ORF">PGLA1383_LOCUS32516</name>
</gene>
<dbReference type="InterPro" id="IPR000511">
    <property type="entry name" value="Holocyt_c/c1_synthase"/>
</dbReference>
<evidence type="ECO:0000256" key="9">
    <source>
        <dbReference type="ARBA" id="ARBA00023239"/>
    </source>
</evidence>
<evidence type="ECO:0000313" key="11">
    <source>
        <dbReference type="EMBL" id="CAE8614795.1"/>
    </source>
</evidence>
<dbReference type="GO" id="GO:0046872">
    <property type="term" value="F:metal ion binding"/>
    <property type="evidence" value="ECO:0007669"/>
    <property type="project" value="UniProtKB-KW"/>
</dbReference>
<dbReference type="EMBL" id="CAJNNV010025503">
    <property type="protein sequence ID" value="CAE8614795.1"/>
    <property type="molecule type" value="Genomic_DNA"/>
</dbReference>
<comment type="caution">
    <text evidence="11">The sequence shown here is derived from an EMBL/GenBank/DDBJ whole genome shotgun (WGS) entry which is preliminary data.</text>
</comment>
<keyword evidence="5 10" id="KW-0999">Mitochondrion inner membrane</keyword>
<comment type="catalytic activity">
    <reaction evidence="10">
        <text>holo-[cytochrome c] = apo-[cytochrome c] + heme b</text>
        <dbReference type="Rhea" id="RHEA:22648"/>
        <dbReference type="Rhea" id="RHEA-COMP:10725"/>
        <dbReference type="Rhea" id="RHEA-COMP:10726"/>
        <dbReference type="ChEBI" id="CHEBI:29950"/>
        <dbReference type="ChEBI" id="CHEBI:60344"/>
        <dbReference type="ChEBI" id="CHEBI:83739"/>
        <dbReference type="EC" id="4.4.1.17"/>
    </reaction>
</comment>
<evidence type="ECO:0000256" key="6">
    <source>
        <dbReference type="ARBA" id="ARBA00023004"/>
    </source>
</evidence>
<reference evidence="11" key="1">
    <citation type="submission" date="2021-02" db="EMBL/GenBank/DDBJ databases">
        <authorList>
            <person name="Dougan E. K."/>
            <person name="Rhodes N."/>
            <person name="Thang M."/>
            <person name="Chan C."/>
        </authorList>
    </citation>
    <scope>NUCLEOTIDE SEQUENCE</scope>
</reference>
<keyword evidence="8 10" id="KW-0472">Membrane</keyword>
<dbReference type="GO" id="GO:0005743">
    <property type="term" value="C:mitochondrial inner membrane"/>
    <property type="evidence" value="ECO:0007669"/>
    <property type="project" value="UniProtKB-SubCell"/>
</dbReference>
<evidence type="ECO:0000256" key="7">
    <source>
        <dbReference type="ARBA" id="ARBA00023128"/>
    </source>
</evidence>